<protein>
    <recommendedName>
        <fullName evidence="4">DUF2270 domain-containing protein</fullName>
    </recommendedName>
</protein>
<feature type="transmembrane region" description="Helical" evidence="1">
    <location>
        <begin position="52"/>
        <end position="70"/>
    </location>
</feature>
<evidence type="ECO:0000313" key="2">
    <source>
        <dbReference type="EMBL" id="KGD59866.1"/>
    </source>
</evidence>
<reference evidence="2 3" key="1">
    <citation type="submission" date="2012-09" db="EMBL/GenBank/DDBJ databases">
        <title>Genome Sequence of alkane-degrading Bacterium Alcanivorax jadensis T9.</title>
        <authorList>
            <person name="Lai Q."/>
            <person name="Shao Z."/>
        </authorList>
    </citation>
    <scope>NUCLEOTIDE SEQUENCE [LARGE SCALE GENOMIC DNA]</scope>
    <source>
        <strain evidence="2 3">T9</strain>
    </source>
</reference>
<dbReference type="Proteomes" id="UP000029443">
    <property type="component" value="Unassembled WGS sequence"/>
</dbReference>
<keyword evidence="3" id="KW-1185">Reference proteome</keyword>
<accession>A0ABR4WA50</accession>
<sequence length="145" mass="16333">MLQLDQQLESEYFHLTGLIDSFDQKSLTIKAWSVTLAGVLAGTGAFFDRPALLWVGVVGSLMFWLVEGHWKAFQSAHYARIEKIEAHFRGEVDDIAPFQTANSWERSRRAGGMKELLRILRWRHVFLPHGLVALALALLVSGSVL</sequence>
<name>A0ABR4WA50_9GAMM</name>
<comment type="caution">
    <text evidence="2">The sequence shown here is derived from an EMBL/GenBank/DDBJ whole genome shotgun (WGS) entry which is preliminary data.</text>
</comment>
<dbReference type="RefSeq" id="WP_035250362.1">
    <property type="nucleotide sequence ID" value="NZ_ARXU01000017.1"/>
</dbReference>
<organism evidence="2 3">
    <name type="scientific">Alcanivorax jadensis T9</name>
    <dbReference type="NCBI Taxonomy" id="1177181"/>
    <lineage>
        <taxon>Bacteria</taxon>
        <taxon>Pseudomonadati</taxon>
        <taxon>Pseudomonadota</taxon>
        <taxon>Gammaproteobacteria</taxon>
        <taxon>Oceanospirillales</taxon>
        <taxon>Alcanivoracaceae</taxon>
        <taxon>Alcanivorax</taxon>
    </lineage>
</organism>
<keyword evidence="1" id="KW-0812">Transmembrane</keyword>
<feature type="transmembrane region" description="Helical" evidence="1">
    <location>
        <begin position="125"/>
        <end position="144"/>
    </location>
</feature>
<evidence type="ECO:0008006" key="4">
    <source>
        <dbReference type="Google" id="ProtNLM"/>
    </source>
</evidence>
<gene>
    <name evidence="2" type="ORF">T9A_03144</name>
</gene>
<evidence type="ECO:0000313" key="3">
    <source>
        <dbReference type="Proteomes" id="UP000029443"/>
    </source>
</evidence>
<keyword evidence="1" id="KW-1133">Transmembrane helix</keyword>
<proteinExistence type="predicted"/>
<evidence type="ECO:0000256" key="1">
    <source>
        <dbReference type="SAM" id="Phobius"/>
    </source>
</evidence>
<dbReference type="EMBL" id="ARXU01000017">
    <property type="protein sequence ID" value="KGD59866.1"/>
    <property type="molecule type" value="Genomic_DNA"/>
</dbReference>
<keyword evidence="1" id="KW-0472">Membrane</keyword>